<dbReference type="EMBL" id="LK032052">
    <property type="protein sequence ID" value="CDY15216.1"/>
    <property type="molecule type" value="Genomic_DNA"/>
</dbReference>
<accession>A0A078FQ05</accession>
<proteinExistence type="predicted"/>
<protein>
    <submittedName>
        <fullName evidence="1">BnaC05g00950D protein</fullName>
    </submittedName>
</protein>
<dbReference type="PaxDb" id="3708-A0A078FQ05"/>
<dbReference type="Gramene" id="CDY15216">
    <property type="protein sequence ID" value="CDY15216"/>
    <property type="gene ID" value="GSBRNA2T00085408001"/>
</dbReference>
<keyword evidence="2" id="KW-1185">Reference proteome</keyword>
<name>A0A078FQ05_BRANA</name>
<gene>
    <name evidence="1" type="primary">BnaC05g00950D</name>
    <name evidence="1" type="ORF">GSBRNA2T00085408001</name>
</gene>
<sequence>MTTTSYDRKKMFFYLKESKNEKWNRIF</sequence>
<reference evidence="1 2" key="1">
    <citation type="journal article" date="2014" name="Science">
        <title>Plant genetics. Early allopolyploid evolution in the post-Neolithic Brassica napus oilseed genome.</title>
        <authorList>
            <person name="Chalhoub B."/>
            <person name="Denoeud F."/>
            <person name="Liu S."/>
            <person name="Parkin I.A."/>
            <person name="Tang H."/>
            <person name="Wang X."/>
            <person name="Chiquet J."/>
            <person name="Belcram H."/>
            <person name="Tong C."/>
            <person name="Samans B."/>
            <person name="Correa M."/>
            <person name="Da Silva C."/>
            <person name="Just J."/>
            <person name="Falentin C."/>
            <person name="Koh C.S."/>
            <person name="Le Clainche I."/>
            <person name="Bernard M."/>
            <person name="Bento P."/>
            <person name="Noel B."/>
            <person name="Labadie K."/>
            <person name="Alberti A."/>
            <person name="Charles M."/>
            <person name="Arnaud D."/>
            <person name="Guo H."/>
            <person name="Daviaud C."/>
            <person name="Alamery S."/>
            <person name="Jabbari K."/>
            <person name="Zhao M."/>
            <person name="Edger P.P."/>
            <person name="Chelaifa H."/>
            <person name="Tack D."/>
            <person name="Lassalle G."/>
            <person name="Mestiri I."/>
            <person name="Schnel N."/>
            <person name="Le Paslier M.C."/>
            <person name="Fan G."/>
            <person name="Renault V."/>
            <person name="Bayer P.E."/>
            <person name="Golicz A.A."/>
            <person name="Manoli S."/>
            <person name="Lee T.H."/>
            <person name="Thi V.H."/>
            <person name="Chalabi S."/>
            <person name="Hu Q."/>
            <person name="Fan C."/>
            <person name="Tollenaere R."/>
            <person name="Lu Y."/>
            <person name="Battail C."/>
            <person name="Shen J."/>
            <person name="Sidebottom C.H."/>
            <person name="Wang X."/>
            <person name="Canaguier A."/>
            <person name="Chauveau A."/>
            <person name="Berard A."/>
            <person name="Deniot G."/>
            <person name="Guan M."/>
            <person name="Liu Z."/>
            <person name="Sun F."/>
            <person name="Lim Y.P."/>
            <person name="Lyons E."/>
            <person name="Town C.D."/>
            <person name="Bancroft I."/>
            <person name="Wang X."/>
            <person name="Meng J."/>
            <person name="Ma J."/>
            <person name="Pires J.C."/>
            <person name="King G.J."/>
            <person name="Brunel D."/>
            <person name="Delourme R."/>
            <person name="Renard M."/>
            <person name="Aury J.M."/>
            <person name="Adams K.L."/>
            <person name="Batley J."/>
            <person name="Snowdon R.J."/>
            <person name="Tost J."/>
            <person name="Edwards D."/>
            <person name="Zhou Y."/>
            <person name="Hua W."/>
            <person name="Sharpe A.G."/>
            <person name="Paterson A.H."/>
            <person name="Guan C."/>
            <person name="Wincker P."/>
        </authorList>
    </citation>
    <scope>NUCLEOTIDE SEQUENCE [LARGE SCALE GENOMIC DNA]</scope>
    <source>
        <strain evidence="2">cv. Darmor-bzh</strain>
    </source>
</reference>
<evidence type="ECO:0000313" key="1">
    <source>
        <dbReference type="EMBL" id="CDY15216.1"/>
    </source>
</evidence>
<dbReference type="AlphaFoldDB" id="A0A078FQ05"/>
<dbReference type="Proteomes" id="UP000028999">
    <property type="component" value="Unassembled WGS sequence"/>
</dbReference>
<organism evidence="1 2">
    <name type="scientific">Brassica napus</name>
    <name type="common">Rape</name>
    <dbReference type="NCBI Taxonomy" id="3708"/>
    <lineage>
        <taxon>Eukaryota</taxon>
        <taxon>Viridiplantae</taxon>
        <taxon>Streptophyta</taxon>
        <taxon>Embryophyta</taxon>
        <taxon>Tracheophyta</taxon>
        <taxon>Spermatophyta</taxon>
        <taxon>Magnoliopsida</taxon>
        <taxon>eudicotyledons</taxon>
        <taxon>Gunneridae</taxon>
        <taxon>Pentapetalae</taxon>
        <taxon>rosids</taxon>
        <taxon>malvids</taxon>
        <taxon>Brassicales</taxon>
        <taxon>Brassicaceae</taxon>
        <taxon>Brassiceae</taxon>
        <taxon>Brassica</taxon>
    </lineage>
</organism>
<evidence type="ECO:0000313" key="2">
    <source>
        <dbReference type="Proteomes" id="UP000028999"/>
    </source>
</evidence>